<comment type="caution">
    <text evidence="3">The sequence shown here is derived from an EMBL/GenBank/DDBJ whole genome shotgun (WGS) entry which is preliminary data.</text>
</comment>
<evidence type="ECO:0008006" key="5">
    <source>
        <dbReference type="Google" id="ProtNLM"/>
    </source>
</evidence>
<dbReference type="RefSeq" id="WP_044239565.1">
    <property type="nucleotide sequence ID" value="NZ_ASRX01000015.1"/>
</dbReference>
<dbReference type="OrthoDB" id="5514190at2"/>
<protein>
    <recommendedName>
        <fullName evidence="5">Pilus assembly protein</fullName>
    </recommendedName>
</protein>
<dbReference type="EMBL" id="ASRX01000015">
    <property type="protein sequence ID" value="EYF06584.1"/>
    <property type="molecule type" value="Genomic_DNA"/>
</dbReference>
<evidence type="ECO:0000313" key="3">
    <source>
        <dbReference type="EMBL" id="EYF06584.1"/>
    </source>
</evidence>
<reference evidence="3 4" key="1">
    <citation type="submission" date="2013-05" db="EMBL/GenBank/DDBJ databases">
        <title>Genome assembly of Chondromyces apiculatus DSM 436.</title>
        <authorList>
            <person name="Sharma G."/>
            <person name="Khatri I."/>
            <person name="Kaur C."/>
            <person name="Mayilraj S."/>
            <person name="Subramanian S."/>
        </authorList>
    </citation>
    <scope>NUCLEOTIDE SEQUENCE [LARGE SCALE GENOMIC DNA]</scope>
    <source>
        <strain evidence="3 4">DSM 436</strain>
    </source>
</reference>
<name>A0A017TBJ3_9BACT</name>
<proteinExistence type="predicted"/>
<dbReference type="AlphaFoldDB" id="A0A017TBJ3"/>
<evidence type="ECO:0000256" key="2">
    <source>
        <dbReference type="SAM" id="Phobius"/>
    </source>
</evidence>
<keyword evidence="2" id="KW-1133">Transmembrane helix</keyword>
<gene>
    <name evidence="3" type="ORF">CAP_1714</name>
</gene>
<organism evidence="3 4">
    <name type="scientific">Chondromyces apiculatus DSM 436</name>
    <dbReference type="NCBI Taxonomy" id="1192034"/>
    <lineage>
        <taxon>Bacteria</taxon>
        <taxon>Pseudomonadati</taxon>
        <taxon>Myxococcota</taxon>
        <taxon>Polyangia</taxon>
        <taxon>Polyangiales</taxon>
        <taxon>Polyangiaceae</taxon>
        <taxon>Chondromyces</taxon>
    </lineage>
</organism>
<sequence length="195" mass="20887">MARSLRALPERLVSTAAKTRPSRAPHAGDAMPEGDGRDGAPSLLKDKRGAVYVEFLGVFFPLFTMFLALVQFAFVQTASILVRHAALRAARTASVILHDNPAFYGGATQGNVTPQKQQMAADFAKIPLKTLGNAEAATVTFDKPNYGRNDLIKATVRYPYGCNVPVGKLAACGADGERLIEAEASMPNQGADFIY</sequence>
<dbReference type="STRING" id="1192034.CAP_1714"/>
<keyword evidence="2" id="KW-0472">Membrane</keyword>
<keyword evidence="4" id="KW-1185">Reference proteome</keyword>
<dbReference type="Proteomes" id="UP000019678">
    <property type="component" value="Unassembled WGS sequence"/>
</dbReference>
<accession>A0A017TBJ3</accession>
<keyword evidence="2" id="KW-0812">Transmembrane</keyword>
<feature type="transmembrane region" description="Helical" evidence="2">
    <location>
        <begin position="51"/>
        <end position="74"/>
    </location>
</feature>
<evidence type="ECO:0000313" key="4">
    <source>
        <dbReference type="Proteomes" id="UP000019678"/>
    </source>
</evidence>
<evidence type="ECO:0000256" key="1">
    <source>
        <dbReference type="SAM" id="MobiDB-lite"/>
    </source>
</evidence>
<feature type="region of interest" description="Disordered" evidence="1">
    <location>
        <begin position="16"/>
        <end position="40"/>
    </location>
</feature>